<dbReference type="RefSeq" id="WP_209406501.1">
    <property type="nucleotide sequence ID" value="NZ_JAGIYQ010000009.1"/>
</dbReference>
<reference evidence="1" key="1">
    <citation type="submission" date="2021-04" db="EMBL/GenBank/DDBJ databases">
        <title>Genome seq and assembly of Bacillus sp.</title>
        <authorList>
            <person name="Chhetri G."/>
        </authorList>
    </citation>
    <scope>NUCLEOTIDE SEQUENCE</scope>
    <source>
        <strain evidence="1">RG28</strain>
    </source>
</reference>
<accession>A0A940NKJ5</accession>
<evidence type="ECO:0000313" key="1">
    <source>
        <dbReference type="EMBL" id="MBP0726160.1"/>
    </source>
</evidence>
<proteinExistence type="predicted"/>
<dbReference type="PANTHER" id="PTHR38448:SF1">
    <property type="entry name" value="YLBF FAMILY REGULATOR"/>
    <property type="match status" value="1"/>
</dbReference>
<sequence length="147" mass="16142">MGKFTKEQIVEKAKEIAKMMAETEEVDFFKRAEAQINESATVKGYIEEIKSLQKQAVNLEHWGKTEALKKVEKELAELNEKLEAIPVVQEFQASQVEVNDLLQLIAHTISNGVTDEIIKSTGGDLLSGETGAQLATNTGCSTGCETK</sequence>
<dbReference type="Proteomes" id="UP000682134">
    <property type="component" value="Unassembled WGS sequence"/>
</dbReference>
<keyword evidence="2" id="KW-1185">Reference proteome</keyword>
<dbReference type="AlphaFoldDB" id="A0A940NKJ5"/>
<dbReference type="InterPro" id="IPR010368">
    <property type="entry name" value="Com_YlbF"/>
</dbReference>
<gene>
    <name evidence="1" type="ORF">J5Y03_13335</name>
</gene>
<name>A0A940NKJ5_9BACI</name>
<dbReference type="EMBL" id="JAGIYQ010000009">
    <property type="protein sequence ID" value="MBP0726160.1"/>
    <property type="molecule type" value="Genomic_DNA"/>
</dbReference>
<comment type="caution">
    <text evidence="1">The sequence shown here is derived from an EMBL/GenBank/DDBJ whole genome shotgun (WGS) entry which is preliminary data.</text>
</comment>
<dbReference type="SUPFAM" id="SSF158622">
    <property type="entry name" value="YheA/YmcA-like"/>
    <property type="match status" value="1"/>
</dbReference>
<dbReference type="PIRSF" id="PIRSF021287">
    <property type="entry name" value="Biofilm_formation_YmcA"/>
    <property type="match status" value="1"/>
</dbReference>
<dbReference type="PANTHER" id="PTHR38448">
    <property type="entry name" value="REGULATORY PROTEIN YLBF-RELATED"/>
    <property type="match status" value="1"/>
</dbReference>
<dbReference type="InterPro" id="IPR016783">
    <property type="entry name" value="Biofilm_formation_YmcA"/>
</dbReference>
<dbReference type="Gene3D" id="1.20.1500.10">
    <property type="entry name" value="YheA/YmcA-like"/>
    <property type="match status" value="1"/>
</dbReference>
<organism evidence="1 2">
    <name type="scientific">Gottfriedia endophytica</name>
    <dbReference type="NCBI Taxonomy" id="2820819"/>
    <lineage>
        <taxon>Bacteria</taxon>
        <taxon>Bacillati</taxon>
        <taxon>Bacillota</taxon>
        <taxon>Bacilli</taxon>
        <taxon>Bacillales</taxon>
        <taxon>Bacillaceae</taxon>
        <taxon>Gottfriedia</taxon>
    </lineage>
</organism>
<evidence type="ECO:0000313" key="2">
    <source>
        <dbReference type="Proteomes" id="UP000682134"/>
    </source>
</evidence>
<protein>
    <submittedName>
        <fullName evidence="1">RicAFT regulatory complex protein RicA family protein</fullName>
    </submittedName>
</protein>
<dbReference type="InterPro" id="IPR052767">
    <property type="entry name" value="Bact_com_dev_regulator"/>
</dbReference>
<dbReference type="InterPro" id="IPR023378">
    <property type="entry name" value="YheA/YmcA-like_dom_sf"/>
</dbReference>
<dbReference type="Pfam" id="PF06133">
    <property type="entry name" value="Com_YlbF"/>
    <property type="match status" value="1"/>
</dbReference>